<sequence length="78" mass="8251">MIDISTIDAAMKAAAIEGSAFDLNPEVSLAEQGLDSLDSFNLLLELQDLTGVSVSDDEVEKLSTLSRIIEFFNAASGS</sequence>
<proteinExistence type="predicted"/>
<dbReference type="Proteomes" id="UP000243451">
    <property type="component" value="Unassembled WGS sequence"/>
</dbReference>
<evidence type="ECO:0000259" key="1">
    <source>
        <dbReference type="PROSITE" id="PS50075"/>
    </source>
</evidence>
<dbReference type="InterPro" id="IPR009081">
    <property type="entry name" value="PP-bd_ACP"/>
</dbReference>
<dbReference type="Pfam" id="PF00550">
    <property type="entry name" value="PP-binding"/>
    <property type="match status" value="1"/>
</dbReference>
<dbReference type="RefSeq" id="WP_104737335.1">
    <property type="nucleotide sequence ID" value="NZ_BMHR01000001.1"/>
</dbReference>
<dbReference type="SUPFAM" id="SSF47336">
    <property type="entry name" value="ACP-like"/>
    <property type="match status" value="1"/>
</dbReference>
<accession>A0A2P4EY05</accession>
<name>A0A2P4EY05_9GAMM</name>
<protein>
    <recommendedName>
        <fullName evidence="1">Carrier domain-containing protein</fullName>
    </recommendedName>
</protein>
<evidence type="ECO:0000313" key="2">
    <source>
        <dbReference type="EMBL" id="POB05097.1"/>
    </source>
</evidence>
<dbReference type="EMBL" id="PPSK01000003">
    <property type="protein sequence ID" value="POB05097.1"/>
    <property type="molecule type" value="Genomic_DNA"/>
</dbReference>
<comment type="caution">
    <text evidence="2">The sequence shown here is derived from an EMBL/GenBank/DDBJ whole genome shotgun (WGS) entry which is preliminary data.</text>
</comment>
<feature type="domain" description="Carrier" evidence="1">
    <location>
        <begin position="1"/>
        <end position="76"/>
    </location>
</feature>
<evidence type="ECO:0000313" key="3">
    <source>
        <dbReference type="Proteomes" id="UP000243451"/>
    </source>
</evidence>
<dbReference type="PROSITE" id="PS50075">
    <property type="entry name" value="CARRIER"/>
    <property type="match status" value="1"/>
</dbReference>
<reference evidence="2 3" key="1">
    <citation type="submission" date="2018-01" db="EMBL/GenBank/DDBJ databases">
        <title>Draft genome of the type strain Pseudomonas oceani DSM 100277 isolated from the deep water in Okinawa trough, northwestern Pacific Ocean.</title>
        <authorList>
            <person name="Gomila M."/>
            <person name="Mulet M."/>
            <person name="Garcia-Valdes E."/>
            <person name="Lalucat J."/>
        </authorList>
    </citation>
    <scope>NUCLEOTIDE SEQUENCE [LARGE SCALE GENOMIC DNA]</scope>
    <source>
        <strain evidence="2 3">DSM 100277</strain>
    </source>
</reference>
<dbReference type="OrthoDB" id="6401977at2"/>
<dbReference type="InterPro" id="IPR036736">
    <property type="entry name" value="ACP-like_sf"/>
</dbReference>
<gene>
    <name evidence="2" type="ORF">C1949_04825</name>
</gene>
<keyword evidence="3" id="KW-1185">Reference proteome</keyword>
<dbReference type="AlphaFoldDB" id="A0A2P4EY05"/>
<organism evidence="2 3">
    <name type="scientific">Halopseudomonas oceani</name>
    <dbReference type="NCBI Taxonomy" id="1708783"/>
    <lineage>
        <taxon>Bacteria</taxon>
        <taxon>Pseudomonadati</taxon>
        <taxon>Pseudomonadota</taxon>
        <taxon>Gammaproteobacteria</taxon>
        <taxon>Pseudomonadales</taxon>
        <taxon>Pseudomonadaceae</taxon>
        <taxon>Halopseudomonas</taxon>
    </lineage>
</organism>
<dbReference type="Gene3D" id="1.10.1200.10">
    <property type="entry name" value="ACP-like"/>
    <property type="match status" value="1"/>
</dbReference>